<dbReference type="Proteomes" id="UP000186868">
    <property type="component" value="Unassembled WGS sequence"/>
</dbReference>
<dbReference type="OrthoDB" id="494931at2"/>
<evidence type="ECO:0000313" key="2">
    <source>
        <dbReference type="EMBL" id="OKH25621.1"/>
    </source>
</evidence>
<feature type="region of interest" description="Disordered" evidence="1">
    <location>
        <begin position="154"/>
        <end position="195"/>
    </location>
</feature>
<reference evidence="2 3" key="1">
    <citation type="submission" date="2016-11" db="EMBL/GenBank/DDBJ databases">
        <title>Draft Genome Sequences of Nine Cyanobacterial Strains from Diverse Habitats.</title>
        <authorList>
            <person name="Zhu T."/>
            <person name="Hou S."/>
            <person name="Lu X."/>
            <person name="Hess W.R."/>
        </authorList>
    </citation>
    <scope>NUCLEOTIDE SEQUENCE [LARGE SCALE GENOMIC DNA]</scope>
    <source>
        <strain evidence="2 3">NIES-593</strain>
    </source>
</reference>
<sequence length="227" mass="25929">MTDLANDLTATQIAALLARYGFELRGYTALELIDQWLRLYPAKWVRLAVVEALYQGRYKAISVEHILSIWLRRGQPTFHFSYEFERLVFRVLPPASESKSASDATEDSEREEDNELVARLQEVSKRLSRFHQAIAKKPSTANSTPEELSTITLNRSTSQQSSLVSAQENTLLEAKPQQKSPPLPDNEFRPLASKRRAIREFTPAIDQSDFYSKLKAVVRQELDENSE</sequence>
<protein>
    <submittedName>
        <fullName evidence="2">Uncharacterized protein</fullName>
    </submittedName>
</protein>
<gene>
    <name evidence="2" type="ORF">NIES593_04625</name>
</gene>
<dbReference type="RefSeq" id="WP_073598463.1">
    <property type="nucleotide sequence ID" value="NZ_MRCB01000003.1"/>
</dbReference>
<accession>A0A1U7HPX9</accession>
<dbReference type="STRING" id="1921803.NIES593_04625"/>
<proteinExistence type="predicted"/>
<keyword evidence="3" id="KW-1185">Reference proteome</keyword>
<dbReference type="EMBL" id="MRCB01000003">
    <property type="protein sequence ID" value="OKH25621.1"/>
    <property type="molecule type" value="Genomic_DNA"/>
</dbReference>
<comment type="caution">
    <text evidence="2">The sequence shown here is derived from an EMBL/GenBank/DDBJ whole genome shotgun (WGS) entry which is preliminary data.</text>
</comment>
<evidence type="ECO:0000256" key="1">
    <source>
        <dbReference type="SAM" id="MobiDB-lite"/>
    </source>
</evidence>
<dbReference type="AlphaFoldDB" id="A0A1U7HPX9"/>
<feature type="compositionally biased region" description="Polar residues" evidence="1">
    <location>
        <begin position="154"/>
        <end position="170"/>
    </location>
</feature>
<organism evidence="2 3">
    <name type="scientific">Hydrococcus rivularis NIES-593</name>
    <dbReference type="NCBI Taxonomy" id="1921803"/>
    <lineage>
        <taxon>Bacteria</taxon>
        <taxon>Bacillati</taxon>
        <taxon>Cyanobacteriota</taxon>
        <taxon>Cyanophyceae</taxon>
        <taxon>Pleurocapsales</taxon>
        <taxon>Hydrococcaceae</taxon>
        <taxon>Hydrococcus</taxon>
    </lineage>
</organism>
<evidence type="ECO:0000313" key="3">
    <source>
        <dbReference type="Proteomes" id="UP000186868"/>
    </source>
</evidence>
<name>A0A1U7HPX9_9CYAN</name>